<name>A0A151X3B4_9HYME</name>
<organism evidence="1 2">
    <name type="scientific">Mycetomoellerius zeteki</name>
    <dbReference type="NCBI Taxonomy" id="64791"/>
    <lineage>
        <taxon>Eukaryota</taxon>
        <taxon>Metazoa</taxon>
        <taxon>Ecdysozoa</taxon>
        <taxon>Arthropoda</taxon>
        <taxon>Hexapoda</taxon>
        <taxon>Insecta</taxon>
        <taxon>Pterygota</taxon>
        <taxon>Neoptera</taxon>
        <taxon>Endopterygota</taxon>
        <taxon>Hymenoptera</taxon>
        <taxon>Apocrita</taxon>
        <taxon>Aculeata</taxon>
        <taxon>Formicoidea</taxon>
        <taxon>Formicidae</taxon>
        <taxon>Myrmicinae</taxon>
        <taxon>Mycetomoellerius</taxon>
    </lineage>
</organism>
<protein>
    <submittedName>
        <fullName evidence="1">Uncharacterized protein</fullName>
    </submittedName>
</protein>
<reference evidence="1 2" key="1">
    <citation type="submission" date="2015-09" db="EMBL/GenBank/DDBJ databases">
        <title>Trachymyrmex zeteki WGS genome.</title>
        <authorList>
            <person name="Nygaard S."/>
            <person name="Hu H."/>
            <person name="Boomsma J."/>
            <person name="Zhang G."/>
        </authorList>
    </citation>
    <scope>NUCLEOTIDE SEQUENCE [LARGE SCALE GENOMIC DNA]</scope>
    <source>
        <strain evidence="1">Tzet28-1</strain>
        <tissue evidence="1">Whole body</tissue>
    </source>
</reference>
<dbReference type="EMBL" id="KQ982562">
    <property type="protein sequence ID" value="KYQ54905.1"/>
    <property type="molecule type" value="Genomic_DNA"/>
</dbReference>
<evidence type="ECO:0000313" key="1">
    <source>
        <dbReference type="EMBL" id="KYQ54905.1"/>
    </source>
</evidence>
<accession>A0A151X3B4</accession>
<keyword evidence="2" id="KW-1185">Reference proteome</keyword>
<proteinExistence type="predicted"/>
<gene>
    <name evidence="1" type="ORF">ALC60_06246</name>
</gene>
<dbReference type="Proteomes" id="UP000075809">
    <property type="component" value="Unassembled WGS sequence"/>
</dbReference>
<evidence type="ECO:0000313" key="2">
    <source>
        <dbReference type="Proteomes" id="UP000075809"/>
    </source>
</evidence>
<dbReference type="STRING" id="64791.A0A151X3B4"/>
<dbReference type="AlphaFoldDB" id="A0A151X3B4"/>
<sequence>MQRKHSLRLVTLRDSRIKFGIGATRHGYIFRQGGPAMPRKAHAEYSFVLSCSKGRATVLDGACLRNERLNQIKRCGFWTRTVHSSERVYIRCVKTRQTLIASAKKMRIHCQSTERTVGSNPLIEEFYKKDTEGCVKTRYKSYDFIVDDCPPLRRAFVSSRKKWNAANYASITLISEIILRSPAEINFNGPTFCN</sequence>